<dbReference type="InterPro" id="IPR039375">
    <property type="entry name" value="NodN-like"/>
</dbReference>
<dbReference type="CDD" id="cd03450">
    <property type="entry name" value="NodN"/>
    <property type="match status" value="1"/>
</dbReference>
<dbReference type="EMBL" id="JBHUOF010000021">
    <property type="protein sequence ID" value="MFD2800725.1"/>
    <property type="molecule type" value="Genomic_DNA"/>
</dbReference>
<dbReference type="PANTHER" id="PTHR42993">
    <property type="entry name" value="MAOC-LIKE DEHYDRATASE DOMAIN-CONTAINING PROTEIN"/>
    <property type="match status" value="1"/>
</dbReference>
<evidence type="ECO:0000313" key="3">
    <source>
        <dbReference type="EMBL" id="MFD2800725.1"/>
    </source>
</evidence>
<feature type="domain" description="MaoC-like" evidence="2">
    <location>
        <begin position="13"/>
        <end position="124"/>
    </location>
</feature>
<evidence type="ECO:0000313" key="4">
    <source>
        <dbReference type="Proteomes" id="UP001597478"/>
    </source>
</evidence>
<evidence type="ECO:0000259" key="2">
    <source>
        <dbReference type="Pfam" id="PF01575"/>
    </source>
</evidence>
<evidence type="ECO:0000256" key="1">
    <source>
        <dbReference type="ARBA" id="ARBA00005254"/>
    </source>
</evidence>
<comment type="caution">
    <text evidence="3">The sequence shown here is derived from an EMBL/GenBank/DDBJ whole genome shotgun (WGS) entry which is preliminary data.</text>
</comment>
<dbReference type="Gene3D" id="3.10.129.10">
    <property type="entry name" value="Hotdog Thioesterase"/>
    <property type="match status" value="1"/>
</dbReference>
<dbReference type="SUPFAM" id="SSF54637">
    <property type="entry name" value="Thioesterase/thiol ester dehydrase-isomerase"/>
    <property type="match status" value="1"/>
</dbReference>
<dbReference type="InterPro" id="IPR002539">
    <property type="entry name" value="MaoC-like_dom"/>
</dbReference>
<dbReference type="Proteomes" id="UP001597478">
    <property type="component" value="Unassembled WGS sequence"/>
</dbReference>
<dbReference type="PANTHER" id="PTHR42993:SF1">
    <property type="entry name" value="MAOC-LIKE DEHYDRATASE DOMAIN-CONTAINING PROTEIN"/>
    <property type="match status" value="1"/>
</dbReference>
<dbReference type="RefSeq" id="WP_377390438.1">
    <property type="nucleotide sequence ID" value="NZ_JBHSAN010000024.1"/>
</dbReference>
<dbReference type="Pfam" id="PF01575">
    <property type="entry name" value="MaoC_dehydratas"/>
    <property type="match status" value="1"/>
</dbReference>
<gene>
    <name evidence="3" type="ORF">ACFS2C_15125</name>
</gene>
<reference evidence="4" key="1">
    <citation type="journal article" date="2019" name="Int. J. Syst. Evol. Microbiol.">
        <title>The Global Catalogue of Microorganisms (GCM) 10K type strain sequencing project: providing services to taxonomists for standard genome sequencing and annotation.</title>
        <authorList>
            <consortium name="The Broad Institute Genomics Platform"/>
            <consortium name="The Broad Institute Genome Sequencing Center for Infectious Disease"/>
            <person name="Wu L."/>
            <person name="Ma J."/>
        </authorList>
    </citation>
    <scope>NUCLEOTIDE SEQUENCE [LARGE SCALE GENOMIC DNA]</scope>
    <source>
        <strain evidence="4">IBRC-M 10906</strain>
    </source>
</reference>
<proteinExistence type="inferred from homology"/>
<dbReference type="InterPro" id="IPR029069">
    <property type="entry name" value="HotDog_dom_sf"/>
</dbReference>
<accession>A0ABW5WEC9</accession>
<organism evidence="3 4">
    <name type="scientific">Prauserella oleivorans</name>
    <dbReference type="NCBI Taxonomy" id="1478153"/>
    <lineage>
        <taxon>Bacteria</taxon>
        <taxon>Bacillati</taxon>
        <taxon>Actinomycetota</taxon>
        <taxon>Actinomycetes</taxon>
        <taxon>Pseudonocardiales</taxon>
        <taxon>Pseudonocardiaceae</taxon>
        <taxon>Prauserella</taxon>
    </lineage>
</organism>
<name>A0ABW5WEC9_9PSEU</name>
<comment type="similarity">
    <text evidence="1">Belongs to the enoyl-CoA hydratase/isomerase family.</text>
</comment>
<protein>
    <submittedName>
        <fullName evidence="3">MaoC family dehydratase</fullName>
    </submittedName>
</protein>
<sequence length="153" mass="16585">MSEPRVFPDLDSFTQAVGEHLGYSDWRTITQEQVNLFADATDDHQWIHVDPERAAGGPFGGPIAHGYLTLSLIPALGKEIYRVDGLRMGINYGVNKVRFPQAVKVGAKIRAGAELAEVKPTAQGTQAVVRWTIEIDGEAKPACVAETVVVMVA</sequence>
<keyword evidence="4" id="KW-1185">Reference proteome</keyword>